<name>A0A0A7V0R3_9ARCH</name>
<dbReference type="AlphaFoldDB" id="A0A0A7V0R3"/>
<gene>
    <name evidence="2" type="ORF">A7X95_05090</name>
    <name evidence="1" type="ORF">T478_1501</name>
</gene>
<dbReference type="EMBL" id="CP007026">
    <property type="protein sequence ID" value="AJA92599.1"/>
    <property type="molecule type" value="Genomic_DNA"/>
</dbReference>
<keyword evidence="4" id="KW-1185">Reference proteome</keyword>
<dbReference type="EMBL" id="LXWN01000002">
    <property type="protein sequence ID" value="PTL87284.1"/>
    <property type="molecule type" value="Genomic_DNA"/>
</dbReference>
<evidence type="ECO:0000313" key="2">
    <source>
        <dbReference type="EMBL" id="PTL87284.1"/>
    </source>
</evidence>
<evidence type="ECO:0000313" key="4">
    <source>
        <dbReference type="Proteomes" id="UP000241022"/>
    </source>
</evidence>
<dbReference type="Proteomes" id="UP000030944">
    <property type="component" value="Chromosome"/>
</dbReference>
<protein>
    <submittedName>
        <fullName evidence="1">Uncharacterized protein</fullName>
    </submittedName>
</protein>
<dbReference type="Gene3D" id="1.10.10.10">
    <property type="entry name" value="Winged helix-like DNA-binding domain superfamily/Winged helix DNA-binding domain"/>
    <property type="match status" value="1"/>
</dbReference>
<dbReference type="GeneID" id="24817365"/>
<reference evidence="1 3" key="1">
    <citation type="journal article" date="2015" name="Proc. Natl. Acad. Sci. U.S.A.">
        <title>Genomic and proteomic characterization of "Candidatus Nitrosopelagicus brevis": An ammonia-oxidizing archaeon from the open ocean.</title>
        <authorList>
            <person name="Santoro A.E."/>
            <person name="Dupont C.L."/>
            <person name="Richter R.A."/>
            <person name="Craig M.T."/>
            <person name="Carini P."/>
            <person name="McIlvin M.R."/>
            <person name="Yang Y."/>
            <person name="Orsi W.D."/>
            <person name="Moran D.M."/>
            <person name="Saito M.A."/>
        </authorList>
    </citation>
    <scope>NUCLEOTIDE SEQUENCE [LARGE SCALE GENOMIC DNA]</scope>
    <source>
        <strain evidence="1">CN25</strain>
        <strain evidence="3">V2</strain>
    </source>
</reference>
<dbReference type="InterPro" id="IPR036388">
    <property type="entry name" value="WH-like_DNA-bd_sf"/>
</dbReference>
<sequence>MAGKRIRIDLEDKDGAKYKFNLEGNINRDKVLKIFDLLDLMNIEETADNPGVESVGGKIWHIVDKYYPTGKFTSSDILEKYEDEFNEPIKLSVISTYLARFTSKNKVERAKKGREWAYHTLKLTNTAPKLSEN</sequence>
<organism evidence="1 3">
    <name type="scientific">Candidatus Nitrosopelagicus brevis</name>
    <dbReference type="NCBI Taxonomy" id="1410606"/>
    <lineage>
        <taxon>Archaea</taxon>
        <taxon>Nitrososphaerota</taxon>
    </lineage>
</organism>
<accession>A0A0A7V0R3</accession>
<dbReference type="KEGG" id="nbv:T478_1501"/>
<evidence type="ECO:0000313" key="3">
    <source>
        <dbReference type="Proteomes" id="UP000030944"/>
    </source>
</evidence>
<dbReference type="Proteomes" id="UP000241022">
    <property type="component" value="Unassembled WGS sequence"/>
</dbReference>
<reference evidence="2 4" key="4">
    <citation type="submission" date="2018-04" db="EMBL/GenBank/DDBJ databases">
        <title>Transcriptomics of ammonia oxidizing archaea.</title>
        <authorList>
            <person name="Carini P."/>
        </authorList>
    </citation>
    <scope>NUCLEOTIDE SEQUENCE [LARGE SCALE GENOMIC DNA]</scope>
    <source>
        <strain evidence="2 4">U25</strain>
    </source>
</reference>
<dbReference type="RefSeq" id="WP_048106589.1">
    <property type="nucleotide sequence ID" value="NZ_CP007026.1"/>
</dbReference>
<dbReference type="OrthoDB" id="5891at2157"/>
<evidence type="ECO:0000313" key="1">
    <source>
        <dbReference type="EMBL" id="AJA92599.1"/>
    </source>
</evidence>
<proteinExistence type="predicted"/>
<reference evidence="4" key="3">
    <citation type="submission" date="2016-05" db="EMBL/GenBank/DDBJ databases">
        <authorList>
            <person name="Dupont C."/>
            <person name="Santoro A."/>
        </authorList>
    </citation>
    <scope>NUCLEOTIDE SEQUENCE [LARGE SCALE GENOMIC DNA]</scope>
    <source>
        <strain evidence="4">U25</strain>
    </source>
</reference>
<dbReference type="HOGENOM" id="CLU_127454_0_0_2"/>
<reference evidence="2" key="2">
    <citation type="submission" date="2016-05" db="EMBL/GenBank/DDBJ databases">
        <authorList>
            <person name="Lavstsen T."/>
            <person name="Jespersen J.S."/>
        </authorList>
    </citation>
    <scope>NUCLEOTIDE SEQUENCE [LARGE SCALE GENOMIC DNA]</scope>
    <source>
        <strain evidence="2">U25</strain>
    </source>
</reference>